<accession>A0A7W3Z9B4</accession>
<proteinExistence type="predicted"/>
<name>A0A7W3Z9B4_9PSEU</name>
<evidence type="ECO:0000313" key="1">
    <source>
        <dbReference type="EMBL" id="MBB1152428.1"/>
    </source>
</evidence>
<dbReference type="SUPFAM" id="SSF56801">
    <property type="entry name" value="Acetyl-CoA synthetase-like"/>
    <property type="match status" value="1"/>
</dbReference>
<keyword evidence="2" id="KW-1185">Reference proteome</keyword>
<evidence type="ECO:0000313" key="2">
    <source>
        <dbReference type="Proteomes" id="UP000526734"/>
    </source>
</evidence>
<sequence>MSASTRAGVGVELDDGGYWMPLFVTLTDGARLDEPLRQRILAAIRRGASARHVPDEVIAAPGIPHTRTGKKLEVPVKRLLLGDDPDAVVDSGSVDQPELLDRYRRFQHRRSAVRQAALHERSEPADQLVD</sequence>
<gene>
    <name evidence="1" type="ORF">H4281_04725</name>
</gene>
<protein>
    <recommendedName>
        <fullName evidence="3">AMP-binding enzyme C-terminal domain-containing protein</fullName>
    </recommendedName>
</protein>
<reference evidence="1 2" key="1">
    <citation type="submission" date="2020-08" db="EMBL/GenBank/DDBJ databases">
        <title>Amycolatopsis sp. nov. DR6-1 isolated from Dendrobium heterocarpum.</title>
        <authorList>
            <person name="Tedsree N."/>
            <person name="Kuncharoen N."/>
            <person name="Likhitwitayawuid K."/>
            <person name="Tanasupawat S."/>
        </authorList>
    </citation>
    <scope>NUCLEOTIDE SEQUENCE [LARGE SCALE GENOMIC DNA]</scope>
    <source>
        <strain evidence="1 2">DR6-1</strain>
    </source>
</reference>
<dbReference type="GO" id="GO:0030729">
    <property type="term" value="F:acetoacetate-CoA ligase activity"/>
    <property type="evidence" value="ECO:0007669"/>
    <property type="project" value="TreeGrafter"/>
</dbReference>
<dbReference type="PANTHER" id="PTHR42921:SF1">
    <property type="entry name" value="ACETOACETYL-COA SYNTHETASE"/>
    <property type="match status" value="1"/>
</dbReference>
<dbReference type="Gene3D" id="3.30.300.30">
    <property type="match status" value="1"/>
</dbReference>
<evidence type="ECO:0008006" key="3">
    <source>
        <dbReference type="Google" id="ProtNLM"/>
    </source>
</evidence>
<organism evidence="1 2">
    <name type="scientific">Amycolatopsis dendrobii</name>
    <dbReference type="NCBI Taxonomy" id="2760662"/>
    <lineage>
        <taxon>Bacteria</taxon>
        <taxon>Bacillati</taxon>
        <taxon>Actinomycetota</taxon>
        <taxon>Actinomycetes</taxon>
        <taxon>Pseudonocardiales</taxon>
        <taxon>Pseudonocardiaceae</taxon>
        <taxon>Amycolatopsis</taxon>
    </lineage>
</organism>
<dbReference type="RefSeq" id="WP_182889652.1">
    <property type="nucleotide sequence ID" value="NZ_JACGZW010000002.1"/>
</dbReference>
<dbReference type="InterPro" id="IPR045851">
    <property type="entry name" value="AMP-bd_C_sf"/>
</dbReference>
<dbReference type="Proteomes" id="UP000526734">
    <property type="component" value="Unassembled WGS sequence"/>
</dbReference>
<dbReference type="AlphaFoldDB" id="A0A7W3Z9B4"/>
<dbReference type="PANTHER" id="PTHR42921">
    <property type="entry name" value="ACETOACETYL-COA SYNTHETASE"/>
    <property type="match status" value="1"/>
</dbReference>
<dbReference type="EMBL" id="JACGZW010000002">
    <property type="protein sequence ID" value="MBB1152428.1"/>
    <property type="molecule type" value="Genomic_DNA"/>
</dbReference>
<comment type="caution">
    <text evidence="1">The sequence shown here is derived from an EMBL/GenBank/DDBJ whole genome shotgun (WGS) entry which is preliminary data.</text>
</comment>